<dbReference type="PANTHER" id="PTHR10515">
    <property type="entry name" value="THYMIDINE PHOSPHORYLASE"/>
    <property type="match status" value="1"/>
</dbReference>
<dbReference type="Gene3D" id="3.90.1170.30">
    <property type="entry name" value="Pyrimidine nucleoside phosphorylase-like, C-terminal domain"/>
    <property type="match status" value="1"/>
</dbReference>
<evidence type="ECO:0000259" key="7">
    <source>
        <dbReference type="SMART" id="SM00941"/>
    </source>
</evidence>
<evidence type="ECO:0000313" key="8">
    <source>
        <dbReference type="EMBL" id="MFD2533288.1"/>
    </source>
</evidence>
<dbReference type="InterPro" id="IPR017459">
    <property type="entry name" value="Glycosyl_Trfase_fam3_N_dom"/>
</dbReference>
<dbReference type="InterPro" id="IPR013102">
    <property type="entry name" value="PYNP_C"/>
</dbReference>
<dbReference type="InterPro" id="IPR017872">
    <property type="entry name" value="Pyrmidine_PPase_CS"/>
</dbReference>
<gene>
    <name evidence="8" type="ORF">ACFSVN_12610</name>
</gene>
<dbReference type="RefSeq" id="WP_390303309.1">
    <property type="nucleotide sequence ID" value="NZ_JBHULI010000025.1"/>
</dbReference>
<dbReference type="SMART" id="SM00941">
    <property type="entry name" value="PYNP_C"/>
    <property type="match status" value="1"/>
</dbReference>
<dbReference type="PIRSF" id="PIRSF000478">
    <property type="entry name" value="TP_PyNP"/>
    <property type="match status" value="1"/>
</dbReference>
<dbReference type="EMBL" id="JBHULI010000025">
    <property type="protein sequence ID" value="MFD2533288.1"/>
    <property type="molecule type" value="Genomic_DNA"/>
</dbReference>
<comment type="catalytic activity">
    <reaction evidence="6">
        <text>thymidine + phosphate = 2-deoxy-alpha-D-ribose 1-phosphate + thymine</text>
        <dbReference type="Rhea" id="RHEA:16037"/>
        <dbReference type="ChEBI" id="CHEBI:17748"/>
        <dbReference type="ChEBI" id="CHEBI:17821"/>
        <dbReference type="ChEBI" id="CHEBI:43474"/>
        <dbReference type="ChEBI" id="CHEBI:57259"/>
        <dbReference type="EC" id="2.4.2.4"/>
    </reaction>
</comment>
<evidence type="ECO:0000313" key="9">
    <source>
        <dbReference type="Proteomes" id="UP001597460"/>
    </source>
</evidence>
<reference evidence="9" key="1">
    <citation type="journal article" date="2019" name="Int. J. Syst. Evol. Microbiol.">
        <title>The Global Catalogue of Microorganisms (GCM) 10K type strain sequencing project: providing services to taxonomists for standard genome sequencing and annotation.</title>
        <authorList>
            <consortium name="The Broad Institute Genomics Platform"/>
            <consortium name="The Broad Institute Genome Sequencing Center for Infectious Disease"/>
            <person name="Wu L."/>
            <person name="Ma J."/>
        </authorList>
    </citation>
    <scope>NUCLEOTIDE SEQUENCE [LARGE SCALE GENOMIC DNA]</scope>
    <source>
        <strain evidence="9">KCTC 52042</strain>
    </source>
</reference>
<dbReference type="InterPro" id="IPR000312">
    <property type="entry name" value="Glycosyl_Trfase_fam3"/>
</dbReference>
<protein>
    <recommendedName>
        <fullName evidence="3">thymidine phosphorylase</fullName>
        <ecNumber evidence="3">2.4.2.4</ecNumber>
    </recommendedName>
</protein>
<dbReference type="Pfam" id="PF02885">
    <property type="entry name" value="Glycos_trans_3N"/>
    <property type="match status" value="1"/>
</dbReference>
<dbReference type="InterPro" id="IPR036566">
    <property type="entry name" value="PYNP-like_C_sf"/>
</dbReference>
<dbReference type="InterPro" id="IPR035902">
    <property type="entry name" value="Nuc_phospho_transferase"/>
</dbReference>
<dbReference type="SUPFAM" id="SSF47648">
    <property type="entry name" value="Nucleoside phosphorylase/phosphoribosyltransferase N-terminal domain"/>
    <property type="match status" value="1"/>
</dbReference>
<accession>A0ABW5JLJ2</accession>
<comment type="caution">
    <text evidence="8">The sequence shown here is derived from an EMBL/GenBank/DDBJ whole genome shotgun (WGS) entry which is preliminary data.</text>
</comment>
<keyword evidence="9" id="KW-1185">Reference proteome</keyword>
<dbReference type="SUPFAM" id="SSF52418">
    <property type="entry name" value="Nucleoside phosphorylase/phosphoribosyltransferase catalytic domain"/>
    <property type="match status" value="1"/>
</dbReference>
<comment type="similarity">
    <text evidence="1">Belongs to the thymidine/pyrimidine-nucleoside phosphorylase family.</text>
</comment>
<dbReference type="PANTHER" id="PTHR10515:SF0">
    <property type="entry name" value="THYMIDINE PHOSPHORYLASE"/>
    <property type="match status" value="1"/>
</dbReference>
<dbReference type="Gene3D" id="1.20.970.10">
    <property type="entry name" value="Transferase, Pyrimidine Nucleoside Phosphorylase, Chain C"/>
    <property type="match status" value="1"/>
</dbReference>
<evidence type="ECO:0000256" key="4">
    <source>
        <dbReference type="ARBA" id="ARBA00022676"/>
    </source>
</evidence>
<evidence type="ECO:0000256" key="3">
    <source>
        <dbReference type="ARBA" id="ARBA00011892"/>
    </source>
</evidence>
<dbReference type="Pfam" id="PF00591">
    <property type="entry name" value="Glycos_transf_3"/>
    <property type="match status" value="1"/>
</dbReference>
<dbReference type="SUPFAM" id="SSF54680">
    <property type="entry name" value="Pyrimidine nucleoside phosphorylase C-terminal domain"/>
    <property type="match status" value="1"/>
</dbReference>
<feature type="domain" description="Pyrimidine nucleoside phosphorylase C-terminal" evidence="7">
    <location>
        <begin position="349"/>
        <end position="423"/>
    </location>
</feature>
<dbReference type="GO" id="GO:0009032">
    <property type="term" value="F:thymidine phosphorylase activity"/>
    <property type="evidence" value="ECO:0007669"/>
    <property type="project" value="UniProtKB-EC"/>
</dbReference>
<dbReference type="Pfam" id="PF07831">
    <property type="entry name" value="PYNP_C"/>
    <property type="match status" value="1"/>
</dbReference>
<dbReference type="NCBIfam" id="TIGR02644">
    <property type="entry name" value="Y_phosphoryl"/>
    <property type="match status" value="1"/>
</dbReference>
<dbReference type="Gene3D" id="3.40.1030.10">
    <property type="entry name" value="Nucleoside phosphorylase/phosphoribosyltransferase catalytic domain"/>
    <property type="match status" value="1"/>
</dbReference>
<dbReference type="InterPro" id="IPR018090">
    <property type="entry name" value="Pyrmidine_PPas_bac/euk"/>
</dbReference>
<keyword evidence="5 8" id="KW-0808">Transferase</keyword>
<evidence type="ECO:0000256" key="6">
    <source>
        <dbReference type="ARBA" id="ARBA00048550"/>
    </source>
</evidence>
<evidence type="ECO:0000256" key="5">
    <source>
        <dbReference type="ARBA" id="ARBA00022679"/>
    </source>
</evidence>
<dbReference type="Proteomes" id="UP001597460">
    <property type="component" value="Unassembled WGS sequence"/>
</dbReference>
<dbReference type="PROSITE" id="PS00647">
    <property type="entry name" value="THYMID_PHOSPHORYLASE"/>
    <property type="match status" value="1"/>
</dbReference>
<organism evidence="8 9">
    <name type="scientific">Gracilimonas halophila</name>
    <dbReference type="NCBI Taxonomy" id="1834464"/>
    <lineage>
        <taxon>Bacteria</taxon>
        <taxon>Pseudomonadati</taxon>
        <taxon>Balneolota</taxon>
        <taxon>Balneolia</taxon>
        <taxon>Balneolales</taxon>
        <taxon>Balneolaceae</taxon>
        <taxon>Gracilimonas</taxon>
    </lineage>
</organism>
<evidence type="ECO:0000256" key="2">
    <source>
        <dbReference type="ARBA" id="ARBA00011738"/>
    </source>
</evidence>
<keyword evidence="4 8" id="KW-0328">Glycosyltransferase</keyword>
<comment type="subunit">
    <text evidence="2">Homodimer.</text>
</comment>
<dbReference type="NCBIfam" id="NF004490">
    <property type="entry name" value="PRK05820.1"/>
    <property type="match status" value="1"/>
</dbReference>
<dbReference type="InterPro" id="IPR036320">
    <property type="entry name" value="Glycosyl_Trfase_fam3_N_dom_sf"/>
</dbReference>
<sequence>MDSKYNIVSIIRKKRDGQTLLKEEIKYLIDQYTADEIPDYQVSAFLMASFLNGLNDEESAALTESMLHSGQIVDLSHVSGKKVDKHSTGGVGDKLSLILAPIVAAAGVPVPMISGRGLGHTGGTLDKLESIPGFTVDMDLARYKEIIGKHDLVLAGQTAEIAPADKRLYALRDVTATVESIPLIAGSIMSKKLAEGIDALVLDVKAGSGAFMKTTEDAIKLGEALVGIGTQFDKETIAYVTNMNQPLGFKIGNWLEVEECIDAMHGNGPDDIMEITYLLSGTMIYLGGKAETVKKGIEISKEMIDTGAAFQKWLDIVEEQGGDVEMIKSPDKYPKAEYEFEIKSDKDGFISEMDSFEIGMASVQLGAGREKKEDDVDPQAGIVLKKKIGDKISKGETILTGYTNKPLAIEAASDQLFGAVTIAEAKPEEVQMVSYTIDKKGSRAFEL</sequence>
<proteinExistence type="inferred from homology"/>
<evidence type="ECO:0000256" key="1">
    <source>
        <dbReference type="ARBA" id="ARBA00006915"/>
    </source>
</evidence>
<dbReference type="InterPro" id="IPR000053">
    <property type="entry name" value="Thymidine/pyrmidine_PPase"/>
</dbReference>
<dbReference type="EC" id="2.4.2.4" evidence="3"/>
<name>A0ABW5JLJ2_9BACT</name>